<proteinExistence type="predicted"/>
<reference evidence="1 2" key="1">
    <citation type="submission" date="2024-04" db="EMBL/GenBank/DDBJ databases">
        <authorList>
            <consortium name="Genoscope - CEA"/>
            <person name="William W."/>
        </authorList>
    </citation>
    <scope>NUCLEOTIDE SEQUENCE [LARGE SCALE GENOMIC DNA]</scope>
</reference>
<evidence type="ECO:0000313" key="1">
    <source>
        <dbReference type="EMBL" id="CAL1525952.1"/>
    </source>
</evidence>
<dbReference type="AlphaFoldDB" id="A0AAV2GZH4"/>
<evidence type="ECO:0008006" key="3">
    <source>
        <dbReference type="Google" id="ProtNLM"/>
    </source>
</evidence>
<dbReference type="InterPro" id="IPR026620">
    <property type="entry name" value="TMEM177"/>
</dbReference>
<keyword evidence="2" id="KW-1185">Reference proteome</keyword>
<dbReference type="Proteomes" id="UP001497497">
    <property type="component" value="Unassembled WGS sequence"/>
</dbReference>
<dbReference type="EMBL" id="CAXITT010000001">
    <property type="protein sequence ID" value="CAL1525952.1"/>
    <property type="molecule type" value="Genomic_DNA"/>
</dbReference>
<dbReference type="PANTHER" id="PTHR21824:SF4">
    <property type="entry name" value="TRANSMEMBRANE PROTEIN 177"/>
    <property type="match status" value="1"/>
</dbReference>
<evidence type="ECO:0000313" key="2">
    <source>
        <dbReference type="Proteomes" id="UP001497497"/>
    </source>
</evidence>
<protein>
    <recommendedName>
        <fullName evidence="3">Transmembrane protein</fullName>
    </recommendedName>
</protein>
<accession>A0AAV2GZH4</accession>
<comment type="caution">
    <text evidence="1">The sequence shown here is derived from an EMBL/GenBank/DDBJ whole genome shotgun (WGS) entry which is preliminary data.</text>
</comment>
<dbReference type="GO" id="GO:0016020">
    <property type="term" value="C:membrane"/>
    <property type="evidence" value="ECO:0007669"/>
    <property type="project" value="TreeGrafter"/>
</dbReference>
<organism evidence="1 2">
    <name type="scientific">Lymnaea stagnalis</name>
    <name type="common">Great pond snail</name>
    <name type="synonym">Helix stagnalis</name>
    <dbReference type="NCBI Taxonomy" id="6523"/>
    <lineage>
        <taxon>Eukaryota</taxon>
        <taxon>Metazoa</taxon>
        <taxon>Spiralia</taxon>
        <taxon>Lophotrochozoa</taxon>
        <taxon>Mollusca</taxon>
        <taxon>Gastropoda</taxon>
        <taxon>Heterobranchia</taxon>
        <taxon>Euthyneura</taxon>
        <taxon>Panpulmonata</taxon>
        <taxon>Hygrophila</taxon>
        <taxon>Lymnaeoidea</taxon>
        <taxon>Lymnaeidae</taxon>
        <taxon>Lymnaea</taxon>
    </lineage>
</organism>
<dbReference type="PANTHER" id="PTHR21824">
    <property type="entry name" value="TRANSMEMBRANE PROTEIN 177"/>
    <property type="match status" value="1"/>
</dbReference>
<sequence>MYQFARNYGHYGWLLGAVGATVTTMYPHTFGLEYQKEQLTSHSHGKPAAVDSEVLYLAEEIKQDLNIKENAFVKHNLLDFVQTDRPDFTTKGFMSTKWGAVVGVPIFFSSQSFEKANENSKIFNLDLSTVEGQKIMETFRLSRAAKKFALAREINKSNSNKVYVDSAGLGLAITSFYVIADSLANLFSIRGAKVLSFLTMAPLFTVCYIKMNDKYNNYFEKNCDKKAARIDRETACGGIEYYTALITRKELLQNLGKDNVPEKKDIIFGEKWRKYDMTLSEKKTFLIRTIKEYYPDEEFVE</sequence>
<name>A0AAV2GZH4_LYMST</name>
<gene>
    <name evidence="1" type="ORF">GSLYS_00000129001</name>
</gene>